<feature type="signal peptide" evidence="2">
    <location>
        <begin position="1"/>
        <end position="20"/>
    </location>
</feature>
<dbReference type="EMBL" id="WFLI01000030">
    <property type="protein sequence ID" value="KAB8062822.1"/>
    <property type="molecule type" value="Genomic_DNA"/>
</dbReference>
<evidence type="ECO:0000256" key="2">
    <source>
        <dbReference type="SAM" id="SignalP"/>
    </source>
</evidence>
<keyword evidence="2" id="KW-0732">Signal</keyword>
<comment type="caution">
    <text evidence="4">The sequence shown here is derived from an EMBL/GenBank/DDBJ whole genome shotgun (WGS) entry which is preliminary data.</text>
</comment>
<keyword evidence="1" id="KW-0378">Hydrolase</keyword>
<evidence type="ECO:0000259" key="3">
    <source>
        <dbReference type="Pfam" id="PF03629"/>
    </source>
</evidence>
<feature type="chain" id="PRO_5026012725" description="Sialate O-acetylesterase domain-containing protein" evidence="2">
    <location>
        <begin position="21"/>
        <end position="266"/>
    </location>
</feature>
<accession>A0A6I1HX33</accession>
<protein>
    <recommendedName>
        <fullName evidence="3">Sialate O-acetylesterase domain-containing protein</fullName>
    </recommendedName>
</protein>
<dbReference type="InterPro" id="IPR005181">
    <property type="entry name" value="SASA"/>
</dbReference>
<dbReference type="Gene3D" id="3.40.50.1110">
    <property type="entry name" value="SGNH hydrolase"/>
    <property type="match status" value="1"/>
</dbReference>
<feature type="domain" description="Sialate O-acetylesterase" evidence="3">
    <location>
        <begin position="69"/>
        <end position="258"/>
    </location>
</feature>
<proteinExistence type="predicted"/>
<dbReference type="SUPFAM" id="SSF52266">
    <property type="entry name" value="SGNH hydrolase"/>
    <property type="match status" value="1"/>
</dbReference>
<name>A0A6I1HX33_9BURK</name>
<dbReference type="Pfam" id="PF03629">
    <property type="entry name" value="SASA"/>
    <property type="match status" value="1"/>
</dbReference>
<reference evidence="4 5" key="1">
    <citation type="submission" date="2019-10" db="EMBL/GenBank/DDBJ databases">
        <title>Three novel species isolated from a subtropical stream in China.</title>
        <authorList>
            <person name="Lu H."/>
        </authorList>
    </citation>
    <scope>NUCLEOTIDE SEQUENCE [LARGE SCALE GENOMIC DNA]</scope>
    <source>
        <strain evidence="4 5">FT13W</strain>
    </source>
</reference>
<dbReference type="AlphaFoldDB" id="A0A6I1HX33"/>
<dbReference type="GO" id="GO:0016788">
    <property type="term" value="F:hydrolase activity, acting on ester bonds"/>
    <property type="evidence" value="ECO:0007669"/>
    <property type="project" value="UniProtKB-ARBA"/>
</dbReference>
<dbReference type="InterPro" id="IPR036514">
    <property type="entry name" value="SGNH_hydro_sf"/>
</dbReference>
<evidence type="ECO:0000313" key="4">
    <source>
        <dbReference type="EMBL" id="KAB8062822.1"/>
    </source>
</evidence>
<dbReference type="Proteomes" id="UP000468717">
    <property type="component" value="Unassembled WGS sequence"/>
</dbReference>
<evidence type="ECO:0000313" key="5">
    <source>
        <dbReference type="Proteomes" id="UP000468717"/>
    </source>
</evidence>
<keyword evidence="5" id="KW-1185">Reference proteome</keyword>
<gene>
    <name evidence="4" type="ORF">GCN75_21430</name>
</gene>
<organism evidence="4 5">
    <name type="scientific">Janthinobacterium violaceinigrum</name>
    <dbReference type="NCBI Taxonomy" id="2654252"/>
    <lineage>
        <taxon>Bacteria</taxon>
        <taxon>Pseudomonadati</taxon>
        <taxon>Pseudomonadota</taxon>
        <taxon>Betaproteobacteria</taxon>
        <taxon>Burkholderiales</taxon>
        <taxon>Oxalobacteraceae</taxon>
        <taxon>Janthinobacterium</taxon>
    </lineage>
</organism>
<dbReference type="RefSeq" id="WP_152284207.1">
    <property type="nucleotide sequence ID" value="NZ_WFLI01000030.1"/>
</dbReference>
<sequence>MKNTRVIKYLTMLFFGFNVASCGGGGGGGDNPVPQPVSPPISIYPLPEMKILVIGQSISSNCNEHVYGPANNVFQVGKNGEIKAAADPFEWADCGKGAMWMPLGKQLIDAGIAKKVVFMPIGVGGTKVEDWQEGGRAFAKLNSAISLIKAKGINFDFAFWHQGSSDAGTGKAVYTQKLGAVLDYVDAKVTITRWLIAIHSRCNGVYDRDIEAAQLLVGNRPDLRRYSGPNNNLLGDEYRIDTCHLNEKGQEKMASMWLDSVKSALK</sequence>
<evidence type="ECO:0000256" key="1">
    <source>
        <dbReference type="ARBA" id="ARBA00022801"/>
    </source>
</evidence>